<comment type="caution">
    <text evidence="5">The sequence shown here is derived from an EMBL/GenBank/DDBJ whole genome shotgun (WGS) entry which is preliminary data.</text>
</comment>
<dbReference type="InterPro" id="IPR038274">
    <property type="entry name" value="Atg6/Beclin_C_sf"/>
</dbReference>
<dbReference type="GO" id="GO:0000045">
    <property type="term" value="P:autophagosome assembly"/>
    <property type="evidence" value="ECO:0007669"/>
    <property type="project" value="TreeGrafter"/>
</dbReference>
<gene>
    <name evidence="5" type="primary">atg6_2</name>
    <name evidence="5" type="ORF">IWQ60_010777</name>
</gene>
<name>A0A9W7ZK86_9FUNG</name>
<keyword evidence="2" id="KW-0175">Coiled coil</keyword>
<dbReference type="Pfam" id="PF04111">
    <property type="entry name" value="APG6"/>
    <property type="match status" value="1"/>
</dbReference>
<dbReference type="InterPro" id="IPR041691">
    <property type="entry name" value="Atg6/beclin_CC"/>
</dbReference>
<dbReference type="OrthoDB" id="20368at2759"/>
<evidence type="ECO:0000256" key="1">
    <source>
        <dbReference type="ARBA" id="ARBA00005965"/>
    </source>
</evidence>
<dbReference type="InterPro" id="IPR007243">
    <property type="entry name" value="Atg6/Beclin"/>
</dbReference>
<feature type="domain" description="Atg6 BARA" evidence="3">
    <location>
        <begin position="141"/>
        <end position="320"/>
    </location>
</feature>
<evidence type="ECO:0000313" key="6">
    <source>
        <dbReference type="Proteomes" id="UP001150569"/>
    </source>
</evidence>
<comment type="similarity">
    <text evidence="1">Belongs to the beclin family.</text>
</comment>
<dbReference type="GO" id="GO:0006995">
    <property type="term" value="P:cellular response to nitrogen starvation"/>
    <property type="evidence" value="ECO:0007669"/>
    <property type="project" value="TreeGrafter"/>
</dbReference>
<dbReference type="EMBL" id="JANBPT010001082">
    <property type="protein sequence ID" value="KAJ1910206.1"/>
    <property type="molecule type" value="Genomic_DNA"/>
</dbReference>
<dbReference type="GO" id="GO:0043548">
    <property type="term" value="F:phosphatidylinositol 3-kinase binding"/>
    <property type="evidence" value="ECO:0007669"/>
    <property type="project" value="TreeGrafter"/>
</dbReference>
<proteinExistence type="inferred from homology"/>
<evidence type="ECO:0000259" key="4">
    <source>
        <dbReference type="Pfam" id="PF17675"/>
    </source>
</evidence>
<reference evidence="5" key="1">
    <citation type="submission" date="2022-07" db="EMBL/GenBank/DDBJ databases">
        <title>Phylogenomic reconstructions and comparative analyses of Kickxellomycotina fungi.</title>
        <authorList>
            <person name="Reynolds N.K."/>
            <person name="Stajich J.E."/>
            <person name="Barry K."/>
            <person name="Grigoriev I.V."/>
            <person name="Crous P."/>
            <person name="Smith M.E."/>
        </authorList>
    </citation>
    <scope>NUCLEOTIDE SEQUENCE</scope>
    <source>
        <strain evidence="5">RSA 861</strain>
    </source>
</reference>
<dbReference type="GO" id="GO:0030674">
    <property type="term" value="F:protein-macromolecule adaptor activity"/>
    <property type="evidence" value="ECO:0007669"/>
    <property type="project" value="TreeGrafter"/>
</dbReference>
<dbReference type="Pfam" id="PF17675">
    <property type="entry name" value="APG6_N"/>
    <property type="match status" value="1"/>
</dbReference>
<dbReference type="GO" id="GO:0000407">
    <property type="term" value="C:phagophore assembly site"/>
    <property type="evidence" value="ECO:0007669"/>
    <property type="project" value="TreeGrafter"/>
</dbReference>
<sequence length="333" mass="39161">MEDPRAVQHPQCQECAEALLERLDKELQEAQRENDFYQQCSKHIRIDNLSVEEQKHINAEIKQQAERENVLLDTIEDLQRQYQDVVDEMRVLEKEETDLRKEEDEFWNQENRFQTHLADFQNERGTINLQYDHLSNQLMTLQRTNVFDDTFRIFATNRLWSHPELPRNSINLPPNAVHQVEWTEINAAWGQTLFLLHTVARRLNLTFQHYRLAPLGSFSRVEKTEDDHASYELFGSGDFHFGQLLHNRRFDQAMVAFLNCLQQTGERIRHLDPRLQTPYPIHKDRVGGMSIKLQFGQEETWTKALKYTLVNCKWALAFAASYTPSVHGPEGTG</sequence>
<dbReference type="GO" id="GO:0045324">
    <property type="term" value="P:late endosome to vacuole transport"/>
    <property type="evidence" value="ECO:0007669"/>
    <property type="project" value="TreeGrafter"/>
</dbReference>
<dbReference type="PANTHER" id="PTHR12768:SF4">
    <property type="entry name" value="BECLIN-1"/>
    <property type="match status" value="1"/>
</dbReference>
<dbReference type="Gene3D" id="1.10.418.40">
    <property type="entry name" value="Autophagy protein 6/Beclin 1"/>
    <property type="match status" value="1"/>
</dbReference>
<evidence type="ECO:0000259" key="3">
    <source>
        <dbReference type="Pfam" id="PF04111"/>
    </source>
</evidence>
<keyword evidence="6" id="KW-1185">Reference proteome</keyword>
<feature type="coiled-coil region" evidence="2">
    <location>
        <begin position="13"/>
        <end position="112"/>
    </location>
</feature>
<dbReference type="PANTHER" id="PTHR12768">
    <property type="entry name" value="BECLIN 1"/>
    <property type="match status" value="1"/>
</dbReference>
<feature type="domain" description="Atg6/beclin coiled-coil" evidence="4">
    <location>
        <begin position="10"/>
        <end position="138"/>
    </location>
</feature>
<protein>
    <submittedName>
        <fullName evidence="5">Autophagy protein</fullName>
    </submittedName>
</protein>
<organism evidence="5 6">
    <name type="scientific">Tieghemiomyces parasiticus</name>
    <dbReference type="NCBI Taxonomy" id="78921"/>
    <lineage>
        <taxon>Eukaryota</taxon>
        <taxon>Fungi</taxon>
        <taxon>Fungi incertae sedis</taxon>
        <taxon>Zoopagomycota</taxon>
        <taxon>Kickxellomycotina</taxon>
        <taxon>Dimargaritomycetes</taxon>
        <taxon>Dimargaritales</taxon>
        <taxon>Dimargaritaceae</taxon>
        <taxon>Tieghemiomyces</taxon>
    </lineage>
</organism>
<evidence type="ECO:0000313" key="5">
    <source>
        <dbReference type="EMBL" id="KAJ1910206.1"/>
    </source>
</evidence>
<evidence type="ECO:0000256" key="2">
    <source>
        <dbReference type="SAM" id="Coils"/>
    </source>
</evidence>
<dbReference type="GO" id="GO:0034272">
    <property type="term" value="C:phosphatidylinositol 3-kinase complex, class III, type II"/>
    <property type="evidence" value="ECO:0007669"/>
    <property type="project" value="TreeGrafter"/>
</dbReference>
<dbReference type="Proteomes" id="UP001150569">
    <property type="component" value="Unassembled WGS sequence"/>
</dbReference>
<accession>A0A9W7ZK86</accession>
<dbReference type="GO" id="GO:0000423">
    <property type="term" value="P:mitophagy"/>
    <property type="evidence" value="ECO:0007669"/>
    <property type="project" value="TreeGrafter"/>
</dbReference>
<dbReference type="InterPro" id="IPR040455">
    <property type="entry name" value="Atg6_BARA"/>
</dbReference>
<dbReference type="GO" id="GO:0034271">
    <property type="term" value="C:phosphatidylinositol 3-kinase complex, class III, type I"/>
    <property type="evidence" value="ECO:0007669"/>
    <property type="project" value="TreeGrafter"/>
</dbReference>
<dbReference type="AlphaFoldDB" id="A0A9W7ZK86"/>